<proteinExistence type="predicted"/>
<protein>
    <submittedName>
        <fullName evidence="2">Uncharacterized protein LOC142174601</fullName>
    </submittedName>
</protein>
<accession>A0AC58TH40</accession>
<reference evidence="2" key="2">
    <citation type="submission" date="2025-08" db="UniProtKB">
        <authorList>
            <consortium name="RefSeq"/>
        </authorList>
    </citation>
    <scope>IDENTIFICATION</scope>
    <source>
        <tissue evidence="2">Leaf</tissue>
    </source>
</reference>
<reference evidence="1" key="1">
    <citation type="journal article" date="2014" name="Nat. Commun.">
        <title>The tobacco genome sequence and its comparison with those of tomato and potato.</title>
        <authorList>
            <person name="Sierro N."/>
            <person name="Battey J.N."/>
            <person name="Ouadi S."/>
            <person name="Bakaher N."/>
            <person name="Bovet L."/>
            <person name="Willig A."/>
            <person name="Goepfert S."/>
            <person name="Peitsch M.C."/>
            <person name="Ivanov N.V."/>
        </authorList>
    </citation>
    <scope>NUCLEOTIDE SEQUENCE [LARGE SCALE GENOMIC DNA]</scope>
</reference>
<name>A0AC58TH40_TOBAC</name>
<keyword evidence="1" id="KW-1185">Reference proteome</keyword>
<gene>
    <name evidence="2" type="primary">LOC142174601</name>
</gene>
<sequence length="432" mass="49057">MSSRPIPSPWTTIAEGRQLMKPVDRGHYFTYEQYSQILSLLSKDSGECQANTTCKVISLMSKFDQKDKDWFVDPGATHHINSSLELLENTKSIDRFIRDKVHLPIWEKADITHIGNTGLFEKEVVKNVLYNVKVGIGKENGRLYVLKGGRLANKIKAINAVSRVVKGYSSLWHKRLGHPSLCVMKNMRALHINTSSLAHNTCFVCPLAKQTRLKFPLSDSRYNVLFHLCAELLNSLGIIHQSSCVYIPQQNGIVERKHRHILDIARTLKLQGSIPINLAQGRQVCIKVKDVRLHGVFRDKKEAHEMQDTLVNKEETHNGTETDIPPAAQGSEEYQGSPLQTTSAQHVLEYDNANAEPQYGKKSIRQTKEPIWMKDYVIGKKSNTCSYPLSNYLAYGKTTPSYQCHLSKFSQLIEPQTFKEAVRDSRWVEAIK</sequence>
<organism evidence="1 2">
    <name type="scientific">Nicotiana tabacum</name>
    <name type="common">Common tobacco</name>
    <dbReference type="NCBI Taxonomy" id="4097"/>
    <lineage>
        <taxon>Eukaryota</taxon>
        <taxon>Viridiplantae</taxon>
        <taxon>Streptophyta</taxon>
        <taxon>Embryophyta</taxon>
        <taxon>Tracheophyta</taxon>
        <taxon>Spermatophyta</taxon>
        <taxon>Magnoliopsida</taxon>
        <taxon>eudicotyledons</taxon>
        <taxon>Gunneridae</taxon>
        <taxon>Pentapetalae</taxon>
        <taxon>asterids</taxon>
        <taxon>lamiids</taxon>
        <taxon>Solanales</taxon>
        <taxon>Solanaceae</taxon>
        <taxon>Nicotianoideae</taxon>
        <taxon>Nicotianeae</taxon>
        <taxon>Nicotiana</taxon>
    </lineage>
</organism>
<dbReference type="Proteomes" id="UP000790787">
    <property type="component" value="Chromosome 20"/>
</dbReference>
<dbReference type="RefSeq" id="XP_075096527.1">
    <property type="nucleotide sequence ID" value="XM_075240426.1"/>
</dbReference>
<evidence type="ECO:0000313" key="1">
    <source>
        <dbReference type="Proteomes" id="UP000790787"/>
    </source>
</evidence>
<evidence type="ECO:0000313" key="2">
    <source>
        <dbReference type="RefSeq" id="XP_075096527.1"/>
    </source>
</evidence>